<dbReference type="AlphaFoldDB" id="A0AAW5R229"/>
<comment type="subunit">
    <text evidence="5">Heterodimer of LeuC and LeuD.</text>
</comment>
<keyword evidence="17" id="KW-1185">Reference proteome</keyword>
<dbReference type="PROSITE" id="PS00450">
    <property type="entry name" value="ACONITASE_1"/>
    <property type="match status" value="1"/>
</dbReference>
<dbReference type="PANTHER" id="PTHR43822">
    <property type="entry name" value="HOMOACONITASE, MITOCHONDRIAL-RELATED"/>
    <property type="match status" value="1"/>
</dbReference>
<sequence>MAGTLYDKVFDAHVVREVSENQHQIAVDVHLINEVSSPQAFEDLHERGLTVAHPERTFACADHSISTGGDVRRFDDALCEAQVQLLARNTRASSIPYFDPMKAMHGIVHVVAPERGLTQPGMVIACGDSHTSTHGAFGTVAFGIGTSQVRDVLASQSLVMEKLKVRRIAIEGELAFGVFAKDVALHVIHRLGAKGGLGYAYEFCGSTVERFSMEERMTLCNMAVEGGARCGYVNPDRTTFDYLKGRAFAPEGAAWEAAVRRWQDIASEPDATWDDEVVVNVGDVGPMVTWGTSPDQSVPVDLPVPDPAGAGDEETGWRAAMEFMGMVPGEPVSGTRIDTAFIGSCTNGRLSDLEAVAAFLRATDRRVASGVRAMIVPGSRAVLKAAASRGFDTLFEERGFELRDAGCSLCCGMNADKLVGPQVCASSSNRNFRGRQGSPDGRTFLMSPVMVAAAALAGEITDVRAFPDATPDGGGRS</sequence>
<evidence type="ECO:0000256" key="8">
    <source>
        <dbReference type="ARBA" id="ARBA00022485"/>
    </source>
</evidence>
<dbReference type="GO" id="GO:0051539">
    <property type="term" value="F:4 iron, 4 sulfur cluster binding"/>
    <property type="evidence" value="ECO:0007669"/>
    <property type="project" value="UniProtKB-KW"/>
</dbReference>
<dbReference type="GO" id="GO:0003861">
    <property type="term" value="F:3-isopropylmalate dehydratase activity"/>
    <property type="evidence" value="ECO:0007669"/>
    <property type="project" value="UniProtKB-EC"/>
</dbReference>
<name>A0AAW5R229_9HYPH</name>
<evidence type="ECO:0000256" key="2">
    <source>
        <dbReference type="ARBA" id="ARBA00001966"/>
    </source>
</evidence>
<dbReference type="Pfam" id="PF00330">
    <property type="entry name" value="Aconitase"/>
    <property type="match status" value="1"/>
</dbReference>
<evidence type="ECO:0000256" key="14">
    <source>
        <dbReference type="ARBA" id="ARBA00023304"/>
    </source>
</evidence>
<gene>
    <name evidence="16" type="ORF">MUB46_20565</name>
</gene>
<dbReference type="InterPro" id="IPR036008">
    <property type="entry name" value="Aconitase_4Fe-4S_dom"/>
</dbReference>
<keyword evidence="10" id="KW-0479">Metal-binding</keyword>
<dbReference type="GO" id="GO:0046872">
    <property type="term" value="F:metal ion binding"/>
    <property type="evidence" value="ECO:0007669"/>
    <property type="project" value="UniProtKB-KW"/>
</dbReference>
<dbReference type="SUPFAM" id="SSF53732">
    <property type="entry name" value="Aconitase iron-sulfur domain"/>
    <property type="match status" value="1"/>
</dbReference>
<evidence type="ECO:0000256" key="10">
    <source>
        <dbReference type="ARBA" id="ARBA00022723"/>
    </source>
</evidence>
<evidence type="ECO:0000259" key="15">
    <source>
        <dbReference type="Pfam" id="PF00330"/>
    </source>
</evidence>
<dbReference type="NCBIfam" id="NF009116">
    <property type="entry name" value="PRK12466.1"/>
    <property type="match status" value="1"/>
</dbReference>
<evidence type="ECO:0000256" key="1">
    <source>
        <dbReference type="ARBA" id="ARBA00000491"/>
    </source>
</evidence>
<dbReference type="InterPro" id="IPR001030">
    <property type="entry name" value="Acoase/IPM_deHydtase_lsu_aba"/>
</dbReference>
<dbReference type="Proteomes" id="UP001320898">
    <property type="component" value="Unassembled WGS sequence"/>
</dbReference>
<keyword evidence="8" id="KW-0004">4Fe-4S</keyword>
<keyword evidence="14" id="KW-0100">Branched-chain amino acid biosynthesis</keyword>
<dbReference type="PRINTS" id="PR00415">
    <property type="entry name" value="ACONITASE"/>
</dbReference>
<evidence type="ECO:0000256" key="7">
    <source>
        <dbReference type="ARBA" id="ARBA00022430"/>
    </source>
</evidence>
<accession>A0AAW5R229</accession>
<evidence type="ECO:0000256" key="6">
    <source>
        <dbReference type="ARBA" id="ARBA00011998"/>
    </source>
</evidence>
<comment type="catalytic activity">
    <reaction evidence="1">
        <text>(2R,3S)-3-isopropylmalate = (2S)-2-isopropylmalate</text>
        <dbReference type="Rhea" id="RHEA:32287"/>
        <dbReference type="ChEBI" id="CHEBI:1178"/>
        <dbReference type="ChEBI" id="CHEBI:35121"/>
        <dbReference type="EC" id="4.2.1.33"/>
    </reaction>
</comment>
<dbReference type="InterPro" id="IPR015931">
    <property type="entry name" value="Acnase/IPM_dHydase_lsu_aba_1/3"/>
</dbReference>
<protein>
    <recommendedName>
        <fullName evidence="6">3-isopropylmalate dehydratase</fullName>
        <ecNumber evidence="6">4.2.1.33</ecNumber>
    </recommendedName>
</protein>
<proteinExistence type="predicted"/>
<comment type="cofactor">
    <cofactor evidence="2">
        <name>[4Fe-4S] cluster</name>
        <dbReference type="ChEBI" id="CHEBI:49883"/>
    </cofactor>
</comment>
<dbReference type="EMBL" id="JALIDZ010000011">
    <property type="protein sequence ID" value="MCT8974267.1"/>
    <property type="molecule type" value="Genomic_DNA"/>
</dbReference>
<keyword evidence="9" id="KW-0028">Amino-acid biosynthesis</keyword>
<comment type="caution">
    <text evidence="16">The sequence shown here is derived from an EMBL/GenBank/DDBJ whole genome shotgun (WGS) entry which is preliminary data.</text>
</comment>
<keyword evidence="13 16" id="KW-0456">Lyase</keyword>
<reference evidence="16 17" key="1">
    <citation type="submission" date="2022-04" db="EMBL/GenBank/DDBJ databases">
        <authorList>
            <person name="Ye Y.-Q."/>
            <person name="Du Z.-J."/>
        </authorList>
    </citation>
    <scope>NUCLEOTIDE SEQUENCE [LARGE SCALE GENOMIC DNA]</scope>
    <source>
        <strain evidence="16 17">A6E488</strain>
    </source>
</reference>
<evidence type="ECO:0000256" key="11">
    <source>
        <dbReference type="ARBA" id="ARBA00023004"/>
    </source>
</evidence>
<keyword evidence="7" id="KW-0432">Leucine biosynthesis</keyword>
<comment type="function">
    <text evidence="3">Catalyzes the isomerization between 2-isopropylmalate and 3-isopropylmalate, via the formation of 2-isopropylmaleate.</text>
</comment>
<comment type="pathway">
    <text evidence="4">Amino-acid biosynthesis; L-leucine biosynthesis; L-leucine from 3-methyl-2-oxobutanoate: step 2/4.</text>
</comment>
<evidence type="ECO:0000256" key="5">
    <source>
        <dbReference type="ARBA" id="ARBA00011271"/>
    </source>
</evidence>
<evidence type="ECO:0000256" key="4">
    <source>
        <dbReference type="ARBA" id="ARBA00004729"/>
    </source>
</evidence>
<keyword evidence="11" id="KW-0408">Iron</keyword>
<dbReference type="RefSeq" id="WP_261617852.1">
    <property type="nucleotide sequence ID" value="NZ_JALIDZ010000011.1"/>
</dbReference>
<dbReference type="Gene3D" id="3.30.499.10">
    <property type="entry name" value="Aconitase, domain 3"/>
    <property type="match status" value="2"/>
</dbReference>
<organism evidence="16 17">
    <name type="scientific">Microbaculum marinisediminis</name>
    <dbReference type="NCBI Taxonomy" id="2931392"/>
    <lineage>
        <taxon>Bacteria</taxon>
        <taxon>Pseudomonadati</taxon>
        <taxon>Pseudomonadota</taxon>
        <taxon>Alphaproteobacteria</taxon>
        <taxon>Hyphomicrobiales</taxon>
        <taxon>Tepidamorphaceae</taxon>
        <taxon>Microbaculum</taxon>
    </lineage>
</organism>
<evidence type="ECO:0000256" key="9">
    <source>
        <dbReference type="ARBA" id="ARBA00022605"/>
    </source>
</evidence>
<evidence type="ECO:0000313" key="16">
    <source>
        <dbReference type="EMBL" id="MCT8974267.1"/>
    </source>
</evidence>
<dbReference type="EC" id="4.2.1.33" evidence="6"/>
<dbReference type="CDD" id="cd01583">
    <property type="entry name" value="IPMI"/>
    <property type="match status" value="1"/>
</dbReference>
<dbReference type="InterPro" id="IPR033941">
    <property type="entry name" value="IPMI_cat"/>
</dbReference>
<dbReference type="InterPro" id="IPR050067">
    <property type="entry name" value="IPM_dehydratase_rel_enz"/>
</dbReference>
<dbReference type="InterPro" id="IPR018136">
    <property type="entry name" value="Aconitase_4Fe-4S_BS"/>
</dbReference>
<dbReference type="PANTHER" id="PTHR43822:SF9">
    <property type="entry name" value="3-ISOPROPYLMALATE DEHYDRATASE"/>
    <property type="match status" value="1"/>
</dbReference>
<keyword evidence="12" id="KW-0411">Iron-sulfur</keyword>
<dbReference type="GO" id="GO:0009098">
    <property type="term" value="P:L-leucine biosynthetic process"/>
    <property type="evidence" value="ECO:0007669"/>
    <property type="project" value="UniProtKB-KW"/>
</dbReference>
<evidence type="ECO:0000256" key="13">
    <source>
        <dbReference type="ARBA" id="ARBA00023239"/>
    </source>
</evidence>
<dbReference type="NCBIfam" id="NF004016">
    <property type="entry name" value="PRK05478.1"/>
    <property type="match status" value="1"/>
</dbReference>
<evidence type="ECO:0000313" key="17">
    <source>
        <dbReference type="Proteomes" id="UP001320898"/>
    </source>
</evidence>
<evidence type="ECO:0000256" key="12">
    <source>
        <dbReference type="ARBA" id="ARBA00023014"/>
    </source>
</evidence>
<feature type="domain" description="Aconitase/3-isopropylmalate dehydratase large subunit alpha/beta/alpha" evidence="15">
    <location>
        <begin position="7"/>
        <end position="458"/>
    </location>
</feature>
<evidence type="ECO:0000256" key="3">
    <source>
        <dbReference type="ARBA" id="ARBA00002695"/>
    </source>
</evidence>